<dbReference type="InterPro" id="IPR001667">
    <property type="entry name" value="DDH_dom"/>
</dbReference>
<evidence type="ECO:0000313" key="4">
    <source>
        <dbReference type="Proteomes" id="UP000885826"/>
    </source>
</evidence>
<dbReference type="InterPro" id="IPR051673">
    <property type="entry name" value="SSDNA_exonuclease_RecJ"/>
</dbReference>
<dbReference type="AlphaFoldDB" id="A0A9C9EPE3"/>
<evidence type="ECO:0000313" key="3">
    <source>
        <dbReference type="EMBL" id="HEC79547.1"/>
    </source>
</evidence>
<dbReference type="PANTHER" id="PTHR30255:SF2">
    <property type="entry name" value="SINGLE-STRANDED-DNA-SPECIFIC EXONUCLEASE RECJ"/>
    <property type="match status" value="1"/>
</dbReference>
<sequence>MQDENTVLARKYASDLSIPEELAQILAQRFPVYRDAKSFLNPDIKDLYPPDTIPDIETAADIIIESIKKNEGLLIYSHDDVDGYTAAAVMYKTLKEISRDTEKLFVYPVVREKDGYILNPDVLDDFKKRGVELVITVDFGISNRENFTIARTRGLKLVVCDHHETRNTDFPVPAVDPKRPDSNYPFRELAGVGVSFKLAQFLYQKVFKLSADEFYRLKKDFFVLVMLGTFSDRVTLLQENRIFCTCGMEILKKRELPWTGLFRKDNELTINQITEEIIPTLASAAYCNPQYGVDFLIKDDRKYLNAILEELKTTTGERRRGADRLFREAVSAAKILPEIVVSIVPFSKQHYLGVVASRMKSRFKRTAVVIGLKDEKCFGELRSYNLDLYKMLQSFQELFQDFGGHKSAAGFTMVKENLDRFVEAVIRYVSDDGDSTTENNEATLKKEKPVFLDKSNVHILKPLLPFGEGNPPPVLTDGINFYTIDNRLRIIDRGIDNGES</sequence>
<dbReference type="Pfam" id="PF01368">
    <property type="entry name" value="DHH"/>
    <property type="match status" value="1"/>
</dbReference>
<feature type="domain" description="DDH" evidence="1">
    <location>
        <begin position="74"/>
        <end position="229"/>
    </location>
</feature>
<protein>
    <recommendedName>
        <fullName evidence="5">DDH domain-containing protein</fullName>
    </recommendedName>
</protein>
<evidence type="ECO:0000259" key="1">
    <source>
        <dbReference type="Pfam" id="PF01368"/>
    </source>
</evidence>
<reference evidence="3" key="1">
    <citation type="journal article" date="2020" name="mSystems">
        <title>Genome- and Community-Level Interaction Insights into Carbon Utilization and Element Cycling Functions of Hydrothermarchaeota in Hydrothermal Sediment.</title>
        <authorList>
            <person name="Zhou Z."/>
            <person name="Liu Y."/>
            <person name="Xu W."/>
            <person name="Pan J."/>
            <person name="Luo Z.H."/>
            <person name="Li M."/>
        </authorList>
    </citation>
    <scope>NUCLEOTIDE SEQUENCE</scope>
    <source>
        <strain evidence="3">HyVt-388</strain>
    </source>
</reference>
<dbReference type="Gene3D" id="3.10.310.30">
    <property type="match status" value="1"/>
</dbReference>
<name>A0A9C9EPE3_UNCW3</name>
<dbReference type="GO" id="GO:0003676">
    <property type="term" value="F:nucleic acid binding"/>
    <property type="evidence" value="ECO:0007669"/>
    <property type="project" value="InterPro"/>
</dbReference>
<comment type="caution">
    <text evidence="3">The sequence shown here is derived from an EMBL/GenBank/DDBJ whole genome shotgun (WGS) entry which is preliminary data.</text>
</comment>
<dbReference type="InterPro" id="IPR038763">
    <property type="entry name" value="DHH_sf"/>
</dbReference>
<organism evidence="3 4">
    <name type="scientific">candidate division WOR-3 bacterium</name>
    <dbReference type="NCBI Taxonomy" id="2052148"/>
    <lineage>
        <taxon>Bacteria</taxon>
        <taxon>Bacteria division WOR-3</taxon>
    </lineage>
</organism>
<feature type="domain" description="DHHA1" evidence="2">
    <location>
        <begin position="348"/>
        <end position="430"/>
    </location>
</feature>
<dbReference type="Pfam" id="PF02272">
    <property type="entry name" value="DHHA1"/>
    <property type="match status" value="1"/>
</dbReference>
<dbReference type="GO" id="GO:0004527">
    <property type="term" value="F:exonuclease activity"/>
    <property type="evidence" value="ECO:0007669"/>
    <property type="project" value="UniProtKB-KW"/>
</dbReference>
<dbReference type="InterPro" id="IPR003156">
    <property type="entry name" value="DHHA1_dom"/>
</dbReference>
<dbReference type="PANTHER" id="PTHR30255">
    <property type="entry name" value="SINGLE-STRANDED-DNA-SPECIFIC EXONUCLEASE RECJ"/>
    <property type="match status" value="1"/>
</dbReference>
<dbReference type="Proteomes" id="UP000885826">
    <property type="component" value="Unassembled WGS sequence"/>
</dbReference>
<proteinExistence type="predicted"/>
<gene>
    <name evidence="3" type="ORF">ENI34_10500</name>
</gene>
<evidence type="ECO:0000259" key="2">
    <source>
        <dbReference type="Pfam" id="PF02272"/>
    </source>
</evidence>
<dbReference type="SUPFAM" id="SSF64182">
    <property type="entry name" value="DHH phosphoesterases"/>
    <property type="match status" value="1"/>
</dbReference>
<dbReference type="Gene3D" id="3.90.1640.30">
    <property type="match status" value="1"/>
</dbReference>
<dbReference type="EMBL" id="DRIG01000107">
    <property type="protein sequence ID" value="HEC79547.1"/>
    <property type="molecule type" value="Genomic_DNA"/>
</dbReference>
<accession>A0A9C9EPE3</accession>
<evidence type="ECO:0008006" key="5">
    <source>
        <dbReference type="Google" id="ProtNLM"/>
    </source>
</evidence>